<keyword evidence="1" id="KW-0732">Signal</keyword>
<name>A0A6G5QQ24_CAMRE</name>
<gene>
    <name evidence="3" type="ORF">CRECT_2216</name>
</gene>
<dbReference type="EMBL" id="CP012543">
    <property type="protein sequence ID" value="QCD47815.1"/>
    <property type="molecule type" value="Genomic_DNA"/>
</dbReference>
<proteinExistence type="predicted"/>
<protein>
    <submittedName>
        <fullName evidence="3">Autotransporter domain protein</fullName>
    </submittedName>
</protein>
<sequence length="846" mass="89957">MRNTQNLKSAYRHEYKTQTNGFTKLSSVAATAILLAVSNFAADFATINSNIENGTTAQKYYYFTGTQKKINLTKNTVKQNDFSGSVIAALSDENLNKDKDLSGYALNVKNLDFLSVKIKPRILAAGAYSSNVSQNTLNLSDSVNGTNVEARGGHSYKGAAQNNKVNITASKIDAVLGGSSRIAKANSNKVVIKSNGQTASEVRVAHGGRTWFSKNGAHNNEVTVIGSNAFWVYGGESQGGDITSNKVAVMSDGKIKSLSRGVFGGKSVNGTKGNVNQNEVTIIGSDVEPSFEEDSGVYGGRASYGNANLNKVAVMSDGKNRSIVQANIYGGRSVGRSSFGAAPSEVNQNEVTLIGSEAAEIYGGETGGGNANLNKVALRSDGANKSQAGIVYGGKSLTNSADKNEVGIFNSAVRKDVYGGHTGYGTGNADANKITLSDANIGGSVYGGYNEGFTGSAINNIINLKNSVRVGGDIVGGKAESQMHISGNTLNVYSNDITAGNVKNFETYNFYLPQDTKAGSDIISLSSNEDTDLKGAKFKVTIDGRAPKLNINETVNLIKKTGASGKILADDEIKYETASGTLNDYKFEIKKTGDTTLSATLKEKSPGSKGKRLLKSAAAPTNLNGKMNDVASDAIGSVEVDLNRLENANLFAMKDSYARLAYADKLDFRSDAGAPDLGIGERERLIMSFAGINGFKANYDKSDTDLKGFAVAAGLATKIDEKVFGLFAEHGYAKFDNHNFDGKVKNYGGGVFARFNLQNDFYVDTLLRVGKTKSEFSGYDTQATYYGANLGVGKKLNLGDFSMDNCVSYAFFYTGSDETDIGGRIIKFDDTKTNITKIYSKLIYNG</sequence>
<dbReference type="Gene3D" id="2.40.128.130">
    <property type="entry name" value="Autotransporter beta-domain"/>
    <property type="match status" value="1"/>
</dbReference>
<dbReference type="InterPro" id="IPR005546">
    <property type="entry name" value="Autotransporte_beta"/>
</dbReference>
<dbReference type="SUPFAM" id="SSF103515">
    <property type="entry name" value="Autotransporter"/>
    <property type="match status" value="1"/>
</dbReference>
<reference evidence="3 4" key="1">
    <citation type="submission" date="2016-07" db="EMBL/GenBank/DDBJ databases">
        <title>Comparative genomics of the Campylobacter concisus group.</title>
        <authorList>
            <person name="Miller W.G."/>
            <person name="Yee E."/>
            <person name="Chapman M.H."/>
            <person name="Huynh S."/>
            <person name="Bono J.L."/>
            <person name="On S.L.W."/>
            <person name="StLeger J."/>
            <person name="Foster G."/>
            <person name="Parker C.T."/>
        </authorList>
    </citation>
    <scope>NUCLEOTIDE SEQUENCE [LARGE SCALE GENOMIC DNA]</scope>
    <source>
        <strain evidence="3 4">ATCC 33238</strain>
    </source>
</reference>
<accession>A0A6G5QQ24</accession>
<evidence type="ECO:0000256" key="1">
    <source>
        <dbReference type="SAM" id="SignalP"/>
    </source>
</evidence>
<dbReference type="InterPro" id="IPR036709">
    <property type="entry name" value="Autotransporte_beta_dom_sf"/>
</dbReference>
<dbReference type="Proteomes" id="UP000502377">
    <property type="component" value="Chromosome"/>
</dbReference>
<dbReference type="KEGG" id="crx:CRECT_2216"/>
<evidence type="ECO:0000259" key="2">
    <source>
        <dbReference type="Pfam" id="PF03797"/>
    </source>
</evidence>
<feature type="chain" id="PRO_5026268317" evidence="1">
    <location>
        <begin position="42"/>
        <end position="846"/>
    </location>
</feature>
<dbReference type="RefSeq" id="WP_171992749.1">
    <property type="nucleotide sequence ID" value="NZ_CP012543.1"/>
</dbReference>
<evidence type="ECO:0000313" key="3">
    <source>
        <dbReference type="EMBL" id="QCD47815.1"/>
    </source>
</evidence>
<feature type="domain" description="Autotransporter" evidence="2">
    <location>
        <begin position="696"/>
        <end position="817"/>
    </location>
</feature>
<organism evidence="3 4">
    <name type="scientific">Campylobacter rectus</name>
    <name type="common">Wolinella recta</name>
    <dbReference type="NCBI Taxonomy" id="203"/>
    <lineage>
        <taxon>Bacteria</taxon>
        <taxon>Pseudomonadati</taxon>
        <taxon>Campylobacterota</taxon>
        <taxon>Epsilonproteobacteria</taxon>
        <taxon>Campylobacterales</taxon>
        <taxon>Campylobacteraceae</taxon>
        <taxon>Campylobacter</taxon>
    </lineage>
</organism>
<dbReference type="AlphaFoldDB" id="A0A6G5QQ24"/>
<dbReference type="Pfam" id="PF03797">
    <property type="entry name" value="Autotransporter"/>
    <property type="match status" value="1"/>
</dbReference>
<evidence type="ECO:0000313" key="4">
    <source>
        <dbReference type="Proteomes" id="UP000502377"/>
    </source>
</evidence>
<feature type="signal peptide" evidence="1">
    <location>
        <begin position="1"/>
        <end position="41"/>
    </location>
</feature>